<dbReference type="CDD" id="cd06339">
    <property type="entry name" value="PBP1_YraM_LppC_lipoprotein-like"/>
    <property type="match status" value="1"/>
</dbReference>
<feature type="compositionally biased region" description="Polar residues" evidence="2">
    <location>
        <begin position="1"/>
        <end position="18"/>
    </location>
</feature>
<dbReference type="PANTHER" id="PTHR38038">
    <property type="entry name" value="PENICILLIN-BINDING PROTEIN ACTIVATOR LPOA"/>
    <property type="match status" value="1"/>
</dbReference>
<dbReference type="OrthoDB" id="6708821at2"/>
<keyword evidence="4" id="KW-1185">Reference proteome</keyword>
<gene>
    <name evidence="3" type="ORF">E4634_08025</name>
</gene>
<accession>A0A4Z0M3N9</accession>
<dbReference type="Pfam" id="PF04348">
    <property type="entry name" value="LppC"/>
    <property type="match status" value="1"/>
</dbReference>
<dbReference type="InterPro" id="IPR007443">
    <property type="entry name" value="LpoA"/>
</dbReference>
<dbReference type="SUPFAM" id="SSF53822">
    <property type="entry name" value="Periplasmic binding protein-like I"/>
    <property type="match status" value="1"/>
</dbReference>
<evidence type="ECO:0000256" key="2">
    <source>
        <dbReference type="SAM" id="MobiDB-lite"/>
    </source>
</evidence>
<dbReference type="GO" id="GO:0031241">
    <property type="term" value="C:periplasmic side of cell outer membrane"/>
    <property type="evidence" value="ECO:0007669"/>
    <property type="project" value="TreeGrafter"/>
</dbReference>
<dbReference type="InterPro" id="IPR028082">
    <property type="entry name" value="Peripla_BP_I"/>
</dbReference>
<proteinExistence type="predicted"/>
<comment type="caution">
    <text evidence="3">The sequence shown here is derived from an EMBL/GenBank/DDBJ whole genome shotgun (WGS) entry which is preliminary data.</text>
</comment>
<dbReference type="GO" id="GO:0030234">
    <property type="term" value="F:enzyme regulator activity"/>
    <property type="evidence" value="ECO:0007669"/>
    <property type="project" value="TreeGrafter"/>
</dbReference>
<sequence length="639" mass="69021">MATMYNPESTISPYNQVPESAAPLRAPAPEQPAQDSMTATAHSPSPVRQLRHLALGVTLALLGACDTPGGGQRPDSGVATTVETTPGNWQVESERPISRYEMEFAAAEQALQQFDWMRAETALLPLSSLPLDAEDGARLAYLRARIAHVRGREDEALAGLAALEGQPISDPLAYSVYSLHREILSLVGRNLESARLGVPAMLLAPQPEREALKQDIWLALQRCDTTSIATALSTAEDRVWQGWLELALLSQIEQGDLGASLYDWETKYPAHPASYPLPGGLEQLQRDSRTPQRVALVLPLSGRLAPAGRAVRDGYLASYYAARATGAAPAQLLILDTERYPGASEAYLDAVAQGAQLVIGPLRKEAVAELDALPERPVPVLALNRIDTLPLEGAGPLLQLALAPEDEVRRLAELAFGEGARRALLLRPAGAWGDKLEETLVARWRELGGTVANSVRYTGAEEYSDAVKSGLDIAASEERRRRVRDMLASNVEFTPRRRQDIDAVFLLSPGPDEARALKPLLAFHYAGGLPAYAPSGVYGGQPDPRDRDLNGLRLVEIPWLLSEPSALHAALDAAGDTRYPRLNALGADAYLLQSRFAQVQAGDGAVLRGNTGLLTLNPAAQVERDLPLAEFDRGRLVPR</sequence>
<evidence type="ECO:0000313" key="4">
    <source>
        <dbReference type="Proteomes" id="UP000298050"/>
    </source>
</evidence>
<dbReference type="AlphaFoldDB" id="A0A4Z0M3N9"/>
<feature type="compositionally biased region" description="Polar residues" evidence="2">
    <location>
        <begin position="33"/>
        <end position="43"/>
    </location>
</feature>
<reference evidence="3 4" key="1">
    <citation type="submission" date="2019-04" db="EMBL/GenBank/DDBJ databases">
        <title>Taxonomy of novel Haliea sp. from mangrove soil of West Coast of India.</title>
        <authorList>
            <person name="Verma A."/>
            <person name="Kumar P."/>
            <person name="Krishnamurthi S."/>
        </authorList>
    </citation>
    <scope>NUCLEOTIDE SEQUENCE [LARGE SCALE GENOMIC DNA]</scope>
    <source>
        <strain evidence="3 4">SAOS-164</strain>
    </source>
</reference>
<dbReference type="EMBL" id="SRLE01000006">
    <property type="protein sequence ID" value="TGD74074.1"/>
    <property type="molecule type" value="Genomic_DNA"/>
</dbReference>
<dbReference type="Proteomes" id="UP000298050">
    <property type="component" value="Unassembled WGS sequence"/>
</dbReference>
<keyword evidence="1" id="KW-0472">Membrane</keyword>
<evidence type="ECO:0000313" key="3">
    <source>
        <dbReference type="EMBL" id="TGD74074.1"/>
    </source>
</evidence>
<name>A0A4Z0M3N9_9GAMM</name>
<dbReference type="Gene3D" id="1.25.40.650">
    <property type="match status" value="1"/>
</dbReference>
<feature type="region of interest" description="Disordered" evidence="2">
    <location>
        <begin position="1"/>
        <end position="46"/>
    </location>
</feature>
<dbReference type="Gene3D" id="3.40.50.2300">
    <property type="match status" value="2"/>
</dbReference>
<protein>
    <submittedName>
        <fullName evidence="3">Penicillin-binding protein activator</fullName>
    </submittedName>
</protein>
<organism evidence="3 4">
    <name type="scientific">Mangrovimicrobium sediminis</name>
    <dbReference type="NCBI Taxonomy" id="2562682"/>
    <lineage>
        <taxon>Bacteria</taxon>
        <taxon>Pseudomonadati</taxon>
        <taxon>Pseudomonadota</taxon>
        <taxon>Gammaproteobacteria</taxon>
        <taxon>Cellvibrionales</taxon>
        <taxon>Halieaceae</taxon>
        <taxon>Mangrovimicrobium</taxon>
    </lineage>
</organism>
<evidence type="ECO:0000256" key="1">
    <source>
        <dbReference type="ARBA" id="ARBA00023136"/>
    </source>
</evidence>
<dbReference type="PANTHER" id="PTHR38038:SF1">
    <property type="entry name" value="PENICILLIN-BINDING PROTEIN ACTIVATOR LPOA"/>
    <property type="match status" value="1"/>
</dbReference>
<dbReference type="GO" id="GO:0009252">
    <property type="term" value="P:peptidoglycan biosynthetic process"/>
    <property type="evidence" value="ECO:0007669"/>
    <property type="project" value="TreeGrafter"/>
</dbReference>